<proteinExistence type="predicted"/>
<organism evidence="10 11">
    <name type="scientific">Eleusine coracana subsp. coracana</name>
    <dbReference type="NCBI Taxonomy" id="191504"/>
    <lineage>
        <taxon>Eukaryota</taxon>
        <taxon>Viridiplantae</taxon>
        <taxon>Streptophyta</taxon>
        <taxon>Embryophyta</taxon>
        <taxon>Tracheophyta</taxon>
        <taxon>Spermatophyta</taxon>
        <taxon>Magnoliopsida</taxon>
        <taxon>Liliopsida</taxon>
        <taxon>Poales</taxon>
        <taxon>Poaceae</taxon>
        <taxon>PACMAD clade</taxon>
        <taxon>Chloridoideae</taxon>
        <taxon>Cynodonteae</taxon>
        <taxon>Eleusininae</taxon>
        <taxon>Eleusine</taxon>
    </lineage>
</organism>
<evidence type="ECO:0000256" key="4">
    <source>
        <dbReference type="ARBA" id="ARBA00022833"/>
    </source>
</evidence>
<evidence type="ECO:0000256" key="6">
    <source>
        <dbReference type="PROSITE-ProRule" id="PRU00449"/>
    </source>
</evidence>
<keyword evidence="2" id="KW-0479">Metal-binding</keyword>
<evidence type="ECO:0000256" key="7">
    <source>
        <dbReference type="SAM" id="MobiDB-lite"/>
    </source>
</evidence>
<evidence type="ECO:0000313" key="11">
    <source>
        <dbReference type="Proteomes" id="UP001054889"/>
    </source>
</evidence>
<evidence type="ECO:0000256" key="2">
    <source>
        <dbReference type="ARBA" id="ARBA00022723"/>
    </source>
</evidence>
<dbReference type="SMART" id="SM00154">
    <property type="entry name" value="ZnF_AN1"/>
    <property type="match status" value="1"/>
</dbReference>
<evidence type="ECO:0000256" key="3">
    <source>
        <dbReference type="ARBA" id="ARBA00022771"/>
    </source>
</evidence>
<dbReference type="InterPro" id="IPR002653">
    <property type="entry name" value="Znf_A20"/>
</dbReference>
<gene>
    <name evidence="10" type="primary">ga09548</name>
    <name evidence="10" type="ORF">PR202_ga09548</name>
</gene>
<dbReference type="AlphaFoldDB" id="A0AAV5C315"/>
<reference evidence="10" key="2">
    <citation type="submission" date="2021-12" db="EMBL/GenBank/DDBJ databases">
        <title>Resequencing data analysis of finger millet.</title>
        <authorList>
            <person name="Hatakeyama M."/>
            <person name="Aluri S."/>
            <person name="Balachadran M.T."/>
            <person name="Sivarajan S.R."/>
            <person name="Poveda L."/>
            <person name="Shimizu-Inatsugi R."/>
            <person name="Schlapbach R."/>
            <person name="Sreeman S.M."/>
            <person name="Shimizu K.K."/>
        </authorList>
    </citation>
    <scope>NUCLEOTIDE SEQUENCE</scope>
</reference>
<dbReference type="SUPFAM" id="SSF57716">
    <property type="entry name" value="Glucocorticoid receptor-like (DNA-binding domain)"/>
    <property type="match status" value="1"/>
</dbReference>
<evidence type="ECO:0000259" key="8">
    <source>
        <dbReference type="PROSITE" id="PS51036"/>
    </source>
</evidence>
<dbReference type="PANTHER" id="PTHR10634">
    <property type="entry name" value="AN1-TYPE ZINC FINGER PROTEIN"/>
    <property type="match status" value="1"/>
</dbReference>
<dbReference type="SMART" id="SM00259">
    <property type="entry name" value="ZnF_A20"/>
    <property type="match status" value="1"/>
</dbReference>
<dbReference type="PROSITE" id="PS51039">
    <property type="entry name" value="ZF_AN1"/>
    <property type="match status" value="1"/>
</dbReference>
<evidence type="ECO:0000256" key="5">
    <source>
        <dbReference type="ARBA" id="ARBA00023016"/>
    </source>
</evidence>
<feature type="domain" description="A20-type" evidence="8">
    <location>
        <begin position="16"/>
        <end position="50"/>
    </location>
</feature>
<evidence type="ECO:0000313" key="10">
    <source>
        <dbReference type="EMBL" id="GJM93031.1"/>
    </source>
</evidence>
<keyword evidence="3 6" id="KW-0863">Zinc-finger</keyword>
<feature type="region of interest" description="Disordered" evidence="7">
    <location>
        <begin position="1"/>
        <end position="21"/>
    </location>
</feature>
<evidence type="ECO:0000256" key="1">
    <source>
        <dbReference type="ARBA" id="ARBA00003732"/>
    </source>
</evidence>
<protein>
    <submittedName>
        <fullName evidence="10">Uncharacterized protein</fullName>
    </submittedName>
</protein>
<keyword evidence="11" id="KW-1185">Reference proteome</keyword>
<dbReference type="InterPro" id="IPR035896">
    <property type="entry name" value="AN1-like_Znf"/>
</dbReference>
<dbReference type="GO" id="GO:0003677">
    <property type="term" value="F:DNA binding"/>
    <property type="evidence" value="ECO:0007669"/>
    <property type="project" value="InterPro"/>
</dbReference>
<dbReference type="Proteomes" id="UP001054889">
    <property type="component" value="Unassembled WGS sequence"/>
</dbReference>
<feature type="domain" description="AN1-type" evidence="9">
    <location>
        <begin position="107"/>
        <end position="154"/>
    </location>
</feature>
<name>A0AAV5C315_ELECO</name>
<comment type="function">
    <text evidence="1">May be involved in environmental stress response.</text>
</comment>
<sequence>MSSSFQQHEMQMSSSSSAPSPCVKGCGFFGSPGTMNMCSVCFTKHLHDTAPAPVEAPKAEEVVVDMDDKTSADVAAAPAPAALTDAEIKKMQDRDWRERCRKAKENDYYKNRCAECFKKMGLVMRFECRCGKVCCLSHRNSEAHHCSFNYQRAGVISIIRDNPIIQADKLRDRI</sequence>
<feature type="compositionally biased region" description="Low complexity" evidence="7">
    <location>
        <begin position="1"/>
        <end position="20"/>
    </location>
</feature>
<evidence type="ECO:0000259" key="9">
    <source>
        <dbReference type="PROSITE" id="PS51039"/>
    </source>
</evidence>
<dbReference type="PROSITE" id="PS51036">
    <property type="entry name" value="ZF_A20"/>
    <property type="match status" value="1"/>
</dbReference>
<dbReference type="EMBL" id="BQKI01000004">
    <property type="protein sequence ID" value="GJM93031.1"/>
    <property type="molecule type" value="Genomic_DNA"/>
</dbReference>
<dbReference type="SUPFAM" id="SSF118310">
    <property type="entry name" value="AN1-like Zinc finger"/>
    <property type="match status" value="1"/>
</dbReference>
<dbReference type="PANTHER" id="PTHR10634:SF67">
    <property type="entry name" value="AN1-TYPE ZINC FINGER PROTEIN 3"/>
    <property type="match status" value="1"/>
</dbReference>
<comment type="caution">
    <text evidence="10">The sequence shown here is derived from an EMBL/GenBank/DDBJ whole genome shotgun (WGS) entry which is preliminary data.</text>
</comment>
<dbReference type="InterPro" id="IPR050652">
    <property type="entry name" value="AN1_A20_ZnFinger"/>
</dbReference>
<dbReference type="Gene3D" id="1.20.5.4770">
    <property type="match status" value="1"/>
</dbReference>
<keyword evidence="5" id="KW-0346">Stress response</keyword>
<keyword evidence="4" id="KW-0862">Zinc</keyword>
<dbReference type="Gene3D" id="4.10.1110.10">
    <property type="entry name" value="AN1-like Zinc finger"/>
    <property type="match status" value="1"/>
</dbReference>
<dbReference type="Pfam" id="PF01754">
    <property type="entry name" value="zf-A20"/>
    <property type="match status" value="1"/>
</dbReference>
<reference evidence="10" key="1">
    <citation type="journal article" date="2018" name="DNA Res.">
        <title>Multiple hybrid de novo genome assembly of finger millet, an orphan allotetraploid crop.</title>
        <authorList>
            <person name="Hatakeyama M."/>
            <person name="Aluri S."/>
            <person name="Balachadran M.T."/>
            <person name="Sivarajan S.R."/>
            <person name="Patrignani A."/>
            <person name="Gruter S."/>
            <person name="Poveda L."/>
            <person name="Shimizu-Inatsugi R."/>
            <person name="Baeten J."/>
            <person name="Francoijs K.J."/>
            <person name="Nataraja K.N."/>
            <person name="Reddy Y.A.N."/>
            <person name="Phadnis S."/>
            <person name="Ravikumar R.L."/>
            <person name="Schlapbach R."/>
            <person name="Sreeman S.M."/>
            <person name="Shimizu K.K."/>
        </authorList>
    </citation>
    <scope>NUCLEOTIDE SEQUENCE</scope>
</reference>
<dbReference type="GO" id="GO:0008270">
    <property type="term" value="F:zinc ion binding"/>
    <property type="evidence" value="ECO:0007669"/>
    <property type="project" value="UniProtKB-KW"/>
</dbReference>
<dbReference type="InterPro" id="IPR000058">
    <property type="entry name" value="Znf_AN1"/>
</dbReference>
<accession>A0AAV5C315</accession>